<evidence type="ECO:0000313" key="1">
    <source>
        <dbReference type="EMBL" id="RZS78565.1"/>
    </source>
</evidence>
<protein>
    <submittedName>
        <fullName evidence="1">Uncharacterized protein</fullName>
    </submittedName>
</protein>
<evidence type="ECO:0000313" key="2">
    <source>
        <dbReference type="Proteomes" id="UP000292445"/>
    </source>
</evidence>
<dbReference type="Proteomes" id="UP000292445">
    <property type="component" value="Unassembled WGS sequence"/>
</dbReference>
<reference evidence="1 2" key="1">
    <citation type="submission" date="2019-02" db="EMBL/GenBank/DDBJ databases">
        <title>Genomic Encyclopedia of Type Strains, Phase IV (KMG-IV): sequencing the most valuable type-strain genomes for metagenomic binning, comparative biology and taxonomic classification.</title>
        <authorList>
            <person name="Goeker M."/>
        </authorList>
    </citation>
    <scope>NUCLEOTIDE SEQUENCE [LARGE SCALE GENOMIC DNA]</scope>
    <source>
        <strain evidence="1 2">K24</strain>
    </source>
</reference>
<name>A0A4Q7N8Y5_9BURK</name>
<comment type="caution">
    <text evidence="1">The sequence shown here is derived from an EMBL/GenBank/DDBJ whole genome shotgun (WGS) entry which is preliminary data.</text>
</comment>
<proteinExistence type="predicted"/>
<dbReference type="AlphaFoldDB" id="A0A4Q7N8Y5"/>
<dbReference type="RefSeq" id="WP_124690381.1">
    <property type="nucleotide sequence ID" value="NZ_SGXC01000003.1"/>
</dbReference>
<sequence>MATMVIDRKKLVCFVVAATDPAGESRWCALNEDREWLTNLGAEPAAAAEKAGVYCCNPSPEVRRAAAEALGVDPGAEFVVHRLFQSSDSDECAEVIARKVARLH</sequence>
<organism evidence="1 2">
    <name type="scientific">Pigmentiphaga kullae</name>
    <dbReference type="NCBI Taxonomy" id="151784"/>
    <lineage>
        <taxon>Bacteria</taxon>
        <taxon>Pseudomonadati</taxon>
        <taxon>Pseudomonadota</taxon>
        <taxon>Betaproteobacteria</taxon>
        <taxon>Burkholderiales</taxon>
        <taxon>Alcaligenaceae</taxon>
        <taxon>Pigmentiphaga</taxon>
    </lineage>
</organism>
<dbReference type="EMBL" id="SGXC01000003">
    <property type="protein sequence ID" value="RZS78565.1"/>
    <property type="molecule type" value="Genomic_DNA"/>
</dbReference>
<keyword evidence="2" id="KW-1185">Reference proteome</keyword>
<gene>
    <name evidence="1" type="ORF">EV675_5220</name>
</gene>
<dbReference type="OrthoDB" id="8686029at2"/>
<accession>A0A4Q7N8Y5</accession>